<proteinExistence type="predicted"/>
<evidence type="ECO:0000313" key="1">
    <source>
        <dbReference type="Ensembl" id="ENSSDAP00000023673.1"/>
    </source>
</evidence>
<keyword evidence="2" id="KW-1185">Reference proteome</keyword>
<name>A0A8C9QLF0_SPEDA</name>
<dbReference type="AlphaFoldDB" id="A0A8C9QLF0"/>
<dbReference type="Proteomes" id="UP000694422">
    <property type="component" value="Unplaced"/>
</dbReference>
<accession>A0A8C9QLF0</accession>
<organism evidence="1 2">
    <name type="scientific">Spermophilus dauricus</name>
    <name type="common">Daurian ground squirrel</name>
    <dbReference type="NCBI Taxonomy" id="99837"/>
    <lineage>
        <taxon>Eukaryota</taxon>
        <taxon>Metazoa</taxon>
        <taxon>Chordata</taxon>
        <taxon>Craniata</taxon>
        <taxon>Vertebrata</taxon>
        <taxon>Euteleostomi</taxon>
        <taxon>Mammalia</taxon>
        <taxon>Eutheria</taxon>
        <taxon>Euarchontoglires</taxon>
        <taxon>Glires</taxon>
        <taxon>Rodentia</taxon>
        <taxon>Sciuromorpha</taxon>
        <taxon>Sciuridae</taxon>
        <taxon>Xerinae</taxon>
        <taxon>Marmotini</taxon>
        <taxon>Spermophilus</taxon>
    </lineage>
</organism>
<sequence length="78" mass="7989">SSHWSGREGGQPGGCPQPCILGSAGRCILGSASWEVLGGASWEVLGGASWEVLGGASLLHSDEVLRWNPSSDLSLVGR</sequence>
<evidence type="ECO:0000313" key="2">
    <source>
        <dbReference type="Proteomes" id="UP000694422"/>
    </source>
</evidence>
<dbReference type="Ensembl" id="ENSSDAT00000027093.1">
    <property type="protein sequence ID" value="ENSSDAP00000023673.1"/>
    <property type="gene ID" value="ENSSDAG00000021571.1"/>
</dbReference>
<reference evidence="1" key="2">
    <citation type="submission" date="2025-09" db="UniProtKB">
        <authorList>
            <consortium name="Ensembl"/>
        </authorList>
    </citation>
    <scope>IDENTIFICATION</scope>
</reference>
<reference evidence="1" key="1">
    <citation type="submission" date="2025-08" db="UniProtKB">
        <authorList>
            <consortium name="Ensembl"/>
        </authorList>
    </citation>
    <scope>IDENTIFICATION</scope>
</reference>
<protein>
    <submittedName>
        <fullName evidence="1">Uncharacterized protein</fullName>
    </submittedName>
</protein>